<reference evidence="2" key="1">
    <citation type="journal article" date="2023" name="GigaByte">
        <title>Genome assembly of the bearded iris, Iris pallida Lam.</title>
        <authorList>
            <person name="Bruccoleri R.E."/>
            <person name="Oakeley E.J."/>
            <person name="Faust A.M.E."/>
            <person name="Altorfer M."/>
            <person name="Dessus-Babus S."/>
            <person name="Burckhardt D."/>
            <person name="Oertli M."/>
            <person name="Naumann U."/>
            <person name="Petersen F."/>
            <person name="Wong J."/>
        </authorList>
    </citation>
    <scope>NUCLEOTIDE SEQUENCE</scope>
    <source>
        <strain evidence="2">GSM-AAB239-AS_SAM_17_03QT</strain>
    </source>
</reference>
<evidence type="ECO:0000313" key="1">
    <source>
        <dbReference type="EMBL" id="KAJ6840567.1"/>
    </source>
</evidence>
<dbReference type="EMBL" id="JANAVB010009398">
    <property type="protein sequence ID" value="KAJ6840567.1"/>
    <property type="molecule type" value="Genomic_DNA"/>
</dbReference>
<keyword evidence="3" id="KW-1185">Reference proteome</keyword>
<protein>
    <submittedName>
        <fullName evidence="2">Uncharacterized protein</fullName>
    </submittedName>
</protein>
<dbReference type="Proteomes" id="UP001140949">
    <property type="component" value="Unassembled WGS sequence"/>
</dbReference>
<evidence type="ECO:0000313" key="2">
    <source>
        <dbReference type="EMBL" id="KAJ6850021.1"/>
    </source>
</evidence>
<accession>A0AAX6IAI4</accession>
<organism evidence="2 3">
    <name type="scientific">Iris pallida</name>
    <name type="common">Sweet iris</name>
    <dbReference type="NCBI Taxonomy" id="29817"/>
    <lineage>
        <taxon>Eukaryota</taxon>
        <taxon>Viridiplantae</taxon>
        <taxon>Streptophyta</taxon>
        <taxon>Embryophyta</taxon>
        <taxon>Tracheophyta</taxon>
        <taxon>Spermatophyta</taxon>
        <taxon>Magnoliopsida</taxon>
        <taxon>Liliopsida</taxon>
        <taxon>Asparagales</taxon>
        <taxon>Iridaceae</taxon>
        <taxon>Iridoideae</taxon>
        <taxon>Irideae</taxon>
        <taxon>Iris</taxon>
    </lineage>
</organism>
<reference evidence="2" key="2">
    <citation type="submission" date="2023-04" db="EMBL/GenBank/DDBJ databases">
        <authorList>
            <person name="Bruccoleri R.E."/>
            <person name="Oakeley E.J."/>
            <person name="Faust A.-M."/>
            <person name="Dessus-Babus S."/>
            <person name="Altorfer M."/>
            <person name="Burckhardt D."/>
            <person name="Oertli M."/>
            <person name="Naumann U."/>
            <person name="Petersen F."/>
            <person name="Wong J."/>
        </authorList>
    </citation>
    <scope>NUCLEOTIDE SEQUENCE</scope>
    <source>
        <strain evidence="2">GSM-AAB239-AS_SAM_17_03QT</strain>
        <tissue evidence="2">Leaf</tissue>
    </source>
</reference>
<gene>
    <name evidence="2" type="ORF">M6B38_268400</name>
    <name evidence="1" type="ORF">M6B38_310255</name>
</gene>
<sequence length="92" mass="9939">MLMLPEEFLGGDHSSSIFSRAIGLSNLEALRRQTGNLLVGDYRGQAMPVVELSLPTCPSGSGSSNYLSYLEKSKQSLTRGARVAGTEAYRRS</sequence>
<proteinExistence type="predicted"/>
<evidence type="ECO:0000313" key="3">
    <source>
        <dbReference type="Proteomes" id="UP001140949"/>
    </source>
</evidence>
<name>A0AAX6IAI4_IRIPA</name>
<dbReference type="EMBL" id="JANAVB010003350">
    <property type="protein sequence ID" value="KAJ6850021.1"/>
    <property type="molecule type" value="Genomic_DNA"/>
</dbReference>
<dbReference type="AlphaFoldDB" id="A0AAX6IAI4"/>
<comment type="caution">
    <text evidence="2">The sequence shown here is derived from an EMBL/GenBank/DDBJ whole genome shotgun (WGS) entry which is preliminary data.</text>
</comment>